<proteinExistence type="predicted"/>
<evidence type="ECO:0000313" key="2">
    <source>
        <dbReference type="Proteomes" id="UP001201163"/>
    </source>
</evidence>
<gene>
    <name evidence="1" type="ORF">EDB92DRAFT_1947585</name>
</gene>
<dbReference type="AlphaFoldDB" id="A0AAD4Q9T0"/>
<sequence length="155" mass="16842">MAAVHRESRHLYQRLNSSSVSWCNSQNPLRPIPDLSIVGGDKQKVGYYIGMPMSLHRSAEAVTVLQWSRCSDHIGRNHILLLGLASSVTASYRDRKFTGQVDPRTLSESNPYISCCAPPPLPLDPLLTRPGPGVGIQLQLRDAGGLVLNSASIGL</sequence>
<dbReference type="EMBL" id="JAKELL010000038">
    <property type="protein sequence ID" value="KAH8989280.1"/>
    <property type="molecule type" value="Genomic_DNA"/>
</dbReference>
<evidence type="ECO:0000313" key="1">
    <source>
        <dbReference type="EMBL" id="KAH8989280.1"/>
    </source>
</evidence>
<accession>A0AAD4Q9T0</accession>
<comment type="caution">
    <text evidence="1">The sequence shown here is derived from an EMBL/GenBank/DDBJ whole genome shotgun (WGS) entry which is preliminary data.</text>
</comment>
<reference evidence="1" key="1">
    <citation type="submission" date="2022-01" db="EMBL/GenBank/DDBJ databases">
        <title>Comparative genomics reveals a dynamic genome evolution in the ectomycorrhizal milk-cap (Lactarius) mushrooms.</title>
        <authorList>
            <consortium name="DOE Joint Genome Institute"/>
            <person name="Lebreton A."/>
            <person name="Tang N."/>
            <person name="Kuo A."/>
            <person name="LaButti K."/>
            <person name="Drula E."/>
            <person name="Barry K."/>
            <person name="Clum A."/>
            <person name="Lipzen A."/>
            <person name="Mousain D."/>
            <person name="Ng V."/>
            <person name="Wang R."/>
            <person name="Wang X."/>
            <person name="Dai Y."/>
            <person name="Henrissat B."/>
            <person name="Grigoriev I.V."/>
            <person name="Guerin-Laguette A."/>
            <person name="Yu F."/>
            <person name="Martin F.M."/>
        </authorList>
    </citation>
    <scope>NUCLEOTIDE SEQUENCE</scope>
    <source>
        <strain evidence="1">QP</strain>
    </source>
</reference>
<organism evidence="1 2">
    <name type="scientific">Lactarius akahatsu</name>
    <dbReference type="NCBI Taxonomy" id="416441"/>
    <lineage>
        <taxon>Eukaryota</taxon>
        <taxon>Fungi</taxon>
        <taxon>Dikarya</taxon>
        <taxon>Basidiomycota</taxon>
        <taxon>Agaricomycotina</taxon>
        <taxon>Agaricomycetes</taxon>
        <taxon>Russulales</taxon>
        <taxon>Russulaceae</taxon>
        <taxon>Lactarius</taxon>
    </lineage>
</organism>
<protein>
    <submittedName>
        <fullName evidence="1">Uncharacterized protein</fullName>
    </submittedName>
</protein>
<dbReference type="Proteomes" id="UP001201163">
    <property type="component" value="Unassembled WGS sequence"/>
</dbReference>
<name>A0AAD4Q9T0_9AGAM</name>
<keyword evidence="2" id="KW-1185">Reference proteome</keyword>